<dbReference type="SMART" id="SM00245">
    <property type="entry name" value="TSPc"/>
    <property type="match status" value="1"/>
</dbReference>
<evidence type="ECO:0000259" key="5">
    <source>
        <dbReference type="PROSITE" id="PS50106"/>
    </source>
</evidence>
<dbReference type="EMBL" id="JAAJBV010000003">
    <property type="protein sequence ID" value="NHM04036.1"/>
    <property type="molecule type" value="Genomic_DNA"/>
</dbReference>
<comment type="caution">
    <text evidence="6">The sequence shown here is derived from an EMBL/GenBank/DDBJ whole genome shotgun (WGS) entry which is preliminary data.</text>
</comment>
<accession>A0ABX0IFD6</accession>
<dbReference type="Pfam" id="PF17804">
    <property type="entry name" value="TSP_NTD"/>
    <property type="match status" value="1"/>
</dbReference>
<keyword evidence="4" id="KW-0720">Serine protease</keyword>
<organism evidence="6 7">
    <name type="scientific">Flavobacterium celericrescens</name>
    <dbReference type="NCBI Taxonomy" id="2709780"/>
    <lineage>
        <taxon>Bacteria</taxon>
        <taxon>Pseudomonadati</taxon>
        <taxon>Bacteroidota</taxon>
        <taxon>Flavobacteriia</taxon>
        <taxon>Flavobacteriales</taxon>
        <taxon>Flavobacteriaceae</taxon>
        <taxon>Flavobacterium</taxon>
    </lineage>
</organism>
<keyword evidence="7" id="KW-1185">Reference proteome</keyword>
<dbReference type="Proteomes" id="UP000761423">
    <property type="component" value="Unassembled WGS sequence"/>
</dbReference>
<dbReference type="Gene3D" id="2.30.42.10">
    <property type="match status" value="1"/>
</dbReference>
<dbReference type="InterPro" id="IPR004447">
    <property type="entry name" value="Peptidase_S41A"/>
</dbReference>
<dbReference type="PANTHER" id="PTHR32060:SF22">
    <property type="entry name" value="CARBOXYL-TERMINAL-PROCESSING PEPTIDASE 3, CHLOROPLASTIC"/>
    <property type="match status" value="1"/>
</dbReference>
<dbReference type="PANTHER" id="PTHR32060">
    <property type="entry name" value="TAIL-SPECIFIC PROTEASE"/>
    <property type="match status" value="1"/>
</dbReference>
<dbReference type="SUPFAM" id="SSF52096">
    <property type="entry name" value="ClpP/crotonase"/>
    <property type="match status" value="1"/>
</dbReference>
<dbReference type="InterPro" id="IPR005151">
    <property type="entry name" value="Tail-specific_protease"/>
</dbReference>
<evidence type="ECO:0000256" key="4">
    <source>
        <dbReference type="ARBA" id="ARBA00022825"/>
    </source>
</evidence>
<evidence type="ECO:0000256" key="3">
    <source>
        <dbReference type="ARBA" id="ARBA00022801"/>
    </source>
</evidence>
<evidence type="ECO:0000313" key="6">
    <source>
        <dbReference type="EMBL" id="NHM04036.1"/>
    </source>
</evidence>
<dbReference type="InterPro" id="IPR040573">
    <property type="entry name" value="TSP_N"/>
</dbReference>
<name>A0ABX0IFD6_9FLAO</name>
<dbReference type="InterPro" id="IPR001478">
    <property type="entry name" value="PDZ"/>
</dbReference>
<keyword evidence="3" id="KW-0378">Hydrolase</keyword>
<dbReference type="RefSeq" id="WP_166236041.1">
    <property type="nucleotide sequence ID" value="NZ_JAAJBV010000003.1"/>
</dbReference>
<reference evidence="6 7" key="1">
    <citation type="submission" date="2020-02" db="EMBL/GenBank/DDBJ databases">
        <authorList>
            <person name="Chen W.-M."/>
        </authorList>
    </citation>
    <scope>NUCLEOTIDE SEQUENCE [LARGE SCALE GENOMIC DNA]</scope>
    <source>
        <strain evidence="6 7">TWA-26</strain>
    </source>
</reference>
<proteinExistence type="inferred from homology"/>
<evidence type="ECO:0000313" key="7">
    <source>
        <dbReference type="Proteomes" id="UP000761423"/>
    </source>
</evidence>
<keyword evidence="2" id="KW-0645">Protease</keyword>
<dbReference type="InterPro" id="IPR036034">
    <property type="entry name" value="PDZ_sf"/>
</dbReference>
<evidence type="ECO:0000256" key="2">
    <source>
        <dbReference type="ARBA" id="ARBA00022670"/>
    </source>
</evidence>
<dbReference type="PROSITE" id="PS50106">
    <property type="entry name" value="PDZ"/>
    <property type="match status" value="1"/>
</dbReference>
<protein>
    <recommendedName>
        <fullName evidence="5">PDZ domain-containing protein</fullName>
    </recommendedName>
</protein>
<feature type="domain" description="PDZ" evidence="5">
    <location>
        <begin position="231"/>
        <end position="318"/>
    </location>
</feature>
<dbReference type="InterPro" id="IPR029045">
    <property type="entry name" value="ClpP/crotonase-like_dom_sf"/>
</dbReference>
<dbReference type="Pfam" id="PF03572">
    <property type="entry name" value="Peptidase_S41"/>
    <property type="match status" value="1"/>
</dbReference>
<sequence length="675" mass="77245">MTRFFYFAVLFQCGLFAQNAEKACVTIKKINTLIKENHYKPKVIDDSLSVFVYDNFLEYLDEEKILFTETEISKLKKHRLKIDNYIIDKDCSFLDEIANTYKTALQRTLSVVEGLEKQSIILNTKDTLFFTKKNIRYLKDDTDVKRFIKKKITYEILIDIAQQSKNKDSLTANFTTISETSRAKIFENYKCKLNGLIKEETTFYSSFLSSFYVVYTNFFDPHTTYLSYNDKVNFISSVSADNSSIGILFQLDDKDNVVVAEIIPGSPAFDVHKIDAGDQLLKVKHKRDEFYSNCASLEKISELLSSDNFKTLEITLRKKNGEVFTVSLEKRIMKATGNLVYSYVIENVDKKVGYIKIPSFYNDENGTNTLSNDVAREIIKLQEDKVSGIIIDLDDNGGGSVTEAMKLVGMFIDIGPIAIMNDKFNNIETLKDYNRGVVYNGPLVVIVNGFSASASEFFANAIQDYNRGIIVGNPTYGKASMQSIIPFEETYSNQDFVKITGQKFYRITGKSSQKEGVIPSIKLPYLFNDLMPRESSSKNVLENDTIVPKLSFKKCPNDFSKAIENSSIRIKNNPYFTEIENLNKDIYNFVNEERKPLLLKFSTVFDEVHKSDKLYTETEKISAKTFGLLIKNNSSDIEKIKFDEYLKKDNSEKIKLIDTNGRIYEAVNIIHDLTH</sequence>
<gene>
    <name evidence="6" type="ORF">G4L40_04880</name>
</gene>
<dbReference type="Gene3D" id="3.90.226.10">
    <property type="entry name" value="2-enoyl-CoA Hydratase, Chain A, domain 1"/>
    <property type="match status" value="1"/>
</dbReference>
<comment type="similarity">
    <text evidence="1">Belongs to the peptidase S41A family.</text>
</comment>
<evidence type="ECO:0000256" key="1">
    <source>
        <dbReference type="ARBA" id="ARBA00009179"/>
    </source>
</evidence>
<dbReference type="CDD" id="cd07560">
    <property type="entry name" value="Peptidase_S41_CPP"/>
    <property type="match status" value="1"/>
</dbReference>